<dbReference type="AlphaFoldDB" id="A0AAD5SLI6"/>
<evidence type="ECO:0000313" key="2">
    <source>
        <dbReference type="Proteomes" id="UP001212841"/>
    </source>
</evidence>
<accession>A0AAD5SLI6</accession>
<sequence length="226" mass="24121">MAAVAATSFKQELRMFGSYLFGDDHHKKSPTAPLSSTIGAFVIDAVNVHLDLGTFDPLGSSTLSGTMEVILKQELVGVGQLEVELLEKIEVGGKVEDKAVEGSKTIAWQAEGHGPVVISSHKGTPSLSAGTHYIPFTLPWTIPAEAHTVSKSTITKRYTVITRLSRGTVACEPVFQRGQFIIELRPRDDTGSLPSYTAQTKMADGGKVKVTGAGQSNWGYSGFTAL</sequence>
<evidence type="ECO:0000313" key="1">
    <source>
        <dbReference type="EMBL" id="KAJ3053027.1"/>
    </source>
</evidence>
<organism evidence="1 2">
    <name type="scientific">Rhizophlyctis rosea</name>
    <dbReference type="NCBI Taxonomy" id="64517"/>
    <lineage>
        <taxon>Eukaryota</taxon>
        <taxon>Fungi</taxon>
        <taxon>Fungi incertae sedis</taxon>
        <taxon>Chytridiomycota</taxon>
        <taxon>Chytridiomycota incertae sedis</taxon>
        <taxon>Chytridiomycetes</taxon>
        <taxon>Rhizophlyctidales</taxon>
        <taxon>Rhizophlyctidaceae</taxon>
        <taxon>Rhizophlyctis</taxon>
    </lineage>
</organism>
<dbReference type="Proteomes" id="UP001212841">
    <property type="component" value="Unassembled WGS sequence"/>
</dbReference>
<proteinExistence type="predicted"/>
<reference evidence="1" key="1">
    <citation type="submission" date="2020-05" db="EMBL/GenBank/DDBJ databases">
        <title>Phylogenomic resolution of chytrid fungi.</title>
        <authorList>
            <person name="Stajich J.E."/>
            <person name="Amses K."/>
            <person name="Simmons R."/>
            <person name="Seto K."/>
            <person name="Myers J."/>
            <person name="Bonds A."/>
            <person name="Quandt C.A."/>
            <person name="Barry K."/>
            <person name="Liu P."/>
            <person name="Grigoriev I."/>
            <person name="Longcore J.E."/>
            <person name="James T.Y."/>
        </authorList>
    </citation>
    <scope>NUCLEOTIDE SEQUENCE</scope>
    <source>
        <strain evidence="1">JEL0318</strain>
    </source>
</reference>
<keyword evidence="2" id="KW-1185">Reference proteome</keyword>
<comment type="caution">
    <text evidence="1">The sequence shown here is derived from an EMBL/GenBank/DDBJ whole genome shotgun (WGS) entry which is preliminary data.</text>
</comment>
<name>A0AAD5SLI6_9FUNG</name>
<gene>
    <name evidence="1" type="ORF">HK097_005198</name>
</gene>
<dbReference type="EMBL" id="JADGJD010000244">
    <property type="protein sequence ID" value="KAJ3053027.1"/>
    <property type="molecule type" value="Genomic_DNA"/>
</dbReference>
<protein>
    <submittedName>
        <fullName evidence="1">Uncharacterized protein</fullName>
    </submittedName>
</protein>